<proteinExistence type="predicted"/>
<sequence>MPVSELRNKPVVTQNDLCELPVRLCAQRLTPGPGRAPARLDFESAPARSVADGAAGLPHGMPGAAIRR</sequence>
<gene>
    <name evidence="1" type="ORF">GCM10018980_12800</name>
</gene>
<dbReference type="EMBL" id="BNBF01000003">
    <property type="protein sequence ID" value="GHG39379.1"/>
    <property type="molecule type" value="Genomic_DNA"/>
</dbReference>
<comment type="caution">
    <text evidence="1">The sequence shown here is derived from an EMBL/GenBank/DDBJ whole genome shotgun (WGS) entry which is preliminary data.</text>
</comment>
<accession>A0A919EUH7</accession>
<evidence type="ECO:0000313" key="2">
    <source>
        <dbReference type="Proteomes" id="UP000619355"/>
    </source>
</evidence>
<reference evidence="2" key="1">
    <citation type="journal article" date="2019" name="Int. J. Syst. Evol. Microbiol.">
        <title>The Global Catalogue of Microorganisms (GCM) 10K type strain sequencing project: providing services to taxonomists for standard genome sequencing and annotation.</title>
        <authorList>
            <consortium name="The Broad Institute Genomics Platform"/>
            <consortium name="The Broad Institute Genome Sequencing Center for Infectious Disease"/>
            <person name="Wu L."/>
            <person name="Ma J."/>
        </authorList>
    </citation>
    <scope>NUCLEOTIDE SEQUENCE [LARGE SCALE GENOMIC DNA]</scope>
    <source>
        <strain evidence="2">JCM 4253</strain>
    </source>
</reference>
<dbReference type="Proteomes" id="UP000619355">
    <property type="component" value="Unassembled WGS sequence"/>
</dbReference>
<keyword evidence="2" id="KW-1185">Reference proteome</keyword>
<name>A0A919EUH7_9ACTN</name>
<protein>
    <submittedName>
        <fullName evidence="1">Uncharacterized protein</fullName>
    </submittedName>
</protein>
<dbReference type="AlphaFoldDB" id="A0A919EUH7"/>
<dbReference type="RefSeq" id="WP_189979131.1">
    <property type="nucleotide sequence ID" value="NZ_BNBF01000003.1"/>
</dbReference>
<evidence type="ECO:0000313" key="1">
    <source>
        <dbReference type="EMBL" id="GHG39379.1"/>
    </source>
</evidence>
<organism evidence="1 2">
    <name type="scientific">Streptomyces capoamus</name>
    <dbReference type="NCBI Taxonomy" id="68183"/>
    <lineage>
        <taxon>Bacteria</taxon>
        <taxon>Bacillati</taxon>
        <taxon>Actinomycetota</taxon>
        <taxon>Actinomycetes</taxon>
        <taxon>Kitasatosporales</taxon>
        <taxon>Streptomycetaceae</taxon>
        <taxon>Streptomyces</taxon>
    </lineage>
</organism>